<gene>
    <name evidence="6" type="ORF">DYB36_005554</name>
</gene>
<protein>
    <submittedName>
        <fullName evidence="6">Uncharacterized protein</fullName>
    </submittedName>
</protein>
<dbReference type="InterPro" id="IPR010291">
    <property type="entry name" value="Ion_channel_UNC-93"/>
</dbReference>
<keyword evidence="3 5" id="KW-1133">Transmembrane helix</keyword>
<feature type="transmembrane region" description="Helical" evidence="5">
    <location>
        <begin position="179"/>
        <end position="197"/>
    </location>
</feature>
<dbReference type="VEuPathDB" id="FungiDB:H257_19469"/>
<dbReference type="EMBL" id="QUSZ01004198">
    <property type="protein sequence ID" value="RHY15441.1"/>
    <property type="molecule type" value="Genomic_DNA"/>
</dbReference>
<dbReference type="VEuPathDB" id="FungiDB:H257_08628"/>
<reference evidence="6 7" key="1">
    <citation type="submission" date="2018-08" db="EMBL/GenBank/DDBJ databases">
        <title>Aphanomyces genome sequencing and annotation.</title>
        <authorList>
            <person name="Minardi D."/>
            <person name="Oidtmann B."/>
            <person name="Van Der Giezen M."/>
            <person name="Studholme D.J."/>
        </authorList>
    </citation>
    <scope>NUCLEOTIDE SEQUENCE [LARGE SCALE GENOMIC DNA]</scope>
    <source>
        <strain evidence="6 7">Kv</strain>
    </source>
</reference>
<keyword evidence="4 5" id="KW-0472">Membrane</keyword>
<dbReference type="GO" id="GO:0016020">
    <property type="term" value="C:membrane"/>
    <property type="evidence" value="ECO:0007669"/>
    <property type="project" value="UniProtKB-SubCell"/>
</dbReference>
<evidence type="ECO:0000256" key="5">
    <source>
        <dbReference type="SAM" id="Phobius"/>
    </source>
</evidence>
<feature type="transmembrane region" description="Helical" evidence="5">
    <location>
        <begin position="339"/>
        <end position="362"/>
    </location>
</feature>
<accession>A0A397B9H6</accession>
<feature type="transmembrane region" description="Helical" evidence="5">
    <location>
        <begin position="47"/>
        <end position="67"/>
    </location>
</feature>
<dbReference type="Proteomes" id="UP000265427">
    <property type="component" value="Unassembled WGS sequence"/>
</dbReference>
<evidence type="ECO:0000256" key="1">
    <source>
        <dbReference type="ARBA" id="ARBA00004141"/>
    </source>
</evidence>
<dbReference type="Gene3D" id="1.20.1250.20">
    <property type="entry name" value="MFS general substrate transporter like domains"/>
    <property type="match status" value="1"/>
</dbReference>
<feature type="transmembrane region" description="Helical" evidence="5">
    <location>
        <begin position="146"/>
        <end position="167"/>
    </location>
</feature>
<dbReference type="SUPFAM" id="SSF103473">
    <property type="entry name" value="MFS general substrate transporter"/>
    <property type="match status" value="1"/>
</dbReference>
<evidence type="ECO:0000313" key="7">
    <source>
        <dbReference type="Proteomes" id="UP000265427"/>
    </source>
</evidence>
<dbReference type="PANTHER" id="PTHR23294">
    <property type="entry name" value="ET TRANSLATION PRODUCT-RELATED"/>
    <property type="match status" value="1"/>
</dbReference>
<proteinExistence type="predicted"/>
<comment type="subcellular location">
    <subcellularLocation>
        <location evidence="1">Membrane</location>
        <topology evidence="1">Multi-pass membrane protein</topology>
    </subcellularLocation>
</comment>
<feature type="transmembrane region" description="Helical" evidence="5">
    <location>
        <begin position="298"/>
        <end position="319"/>
    </location>
</feature>
<feature type="transmembrane region" description="Helical" evidence="5">
    <location>
        <begin position="108"/>
        <end position="126"/>
    </location>
</feature>
<keyword evidence="2 5" id="KW-0812">Transmembrane</keyword>
<name>A0A397B9H6_APHAT</name>
<dbReference type="InterPro" id="IPR051617">
    <property type="entry name" value="UNC-93-like_regulator"/>
</dbReference>
<evidence type="ECO:0000313" key="6">
    <source>
        <dbReference type="EMBL" id="RHY15441.1"/>
    </source>
</evidence>
<organism evidence="6 7">
    <name type="scientific">Aphanomyces astaci</name>
    <name type="common">Crayfish plague agent</name>
    <dbReference type="NCBI Taxonomy" id="112090"/>
    <lineage>
        <taxon>Eukaryota</taxon>
        <taxon>Sar</taxon>
        <taxon>Stramenopiles</taxon>
        <taxon>Oomycota</taxon>
        <taxon>Saprolegniomycetes</taxon>
        <taxon>Saprolegniales</taxon>
        <taxon>Verrucalvaceae</taxon>
        <taxon>Aphanomyces</taxon>
    </lineage>
</organism>
<dbReference type="PANTHER" id="PTHR23294:SF59">
    <property type="entry name" value="UNC93-LIKE PROTEIN C922.05C"/>
    <property type="match status" value="1"/>
</dbReference>
<dbReference type="InterPro" id="IPR036259">
    <property type="entry name" value="MFS_trans_sf"/>
</dbReference>
<feature type="transmembrane region" description="Helical" evidence="5">
    <location>
        <begin position="403"/>
        <end position="424"/>
    </location>
</feature>
<feature type="transmembrane region" description="Helical" evidence="5">
    <location>
        <begin position="266"/>
        <end position="286"/>
    </location>
</feature>
<evidence type="ECO:0000256" key="3">
    <source>
        <dbReference type="ARBA" id="ARBA00022989"/>
    </source>
</evidence>
<evidence type="ECO:0000256" key="4">
    <source>
        <dbReference type="ARBA" id="ARBA00023136"/>
    </source>
</evidence>
<evidence type="ECO:0000256" key="2">
    <source>
        <dbReference type="ARBA" id="ARBA00022692"/>
    </source>
</evidence>
<sequence length="451" mass="49583">MFWKNPSALTQVLLVSFVCFTCPGLFNALGSIAAGVADETISYNATSLLYAFFALFGLFGGGVVNVIGPKYTLFIGSWGYILYSGSLLAMDKGYNATTKEYTSASTNFFYAANAILGICAGFLWTAQGQMCMSYPTTETKGTYFAYFWVIFNLGGTLGGLLAFGTNYNNKGVVASTSTYVVFLILMACGALLSLVLADPQNVVRNDGTMVIVERLPNPLSEFGATMKLFLDPKMLLLFPLFAYSNWFGQYHSFFNTSLFNSRTSSLGSACYWAMQMLGAYVIGKYLDRPGSKKPKALQSIFVISTLVMLMWGSSLWMQLSFDLGLKGKKKLIDFKDDGFILKFLLFISYGFNDSILQVWAYWLMGQFSDDLGTLGRYAGYYKCVQSGMAAVSWRLGGIPISPIATVVVNWVLATVGITCAYIAVKIYMEDKSTENYEGVESPSDKKAVPMH</sequence>
<dbReference type="Pfam" id="PF05978">
    <property type="entry name" value="UNC-93"/>
    <property type="match status" value="1"/>
</dbReference>
<dbReference type="AlphaFoldDB" id="A0A397B9H6"/>
<comment type="caution">
    <text evidence="6">The sequence shown here is derived from an EMBL/GenBank/DDBJ whole genome shotgun (WGS) entry which is preliminary data.</text>
</comment>